<reference evidence="2 3" key="1">
    <citation type="submission" date="2016-06" db="EMBL/GenBank/DDBJ databases">
        <authorList>
            <person name="Sutton G."/>
            <person name="Brinkac L."/>
            <person name="Sanka R."/>
            <person name="Adams M."/>
            <person name="Lau E."/>
            <person name="Sam S."/>
            <person name="Sreng N."/>
            <person name="Him V."/>
            <person name="Kerleguer A."/>
            <person name="Cheng S."/>
        </authorList>
    </citation>
    <scope>NUCLEOTIDE SEQUENCE [LARGE SCALE GENOMIC DNA]</scope>
    <source>
        <strain evidence="2 3">E2978</strain>
    </source>
</reference>
<sequence length="120" mass="11394">MIVLVSVLGEAVTVLGGTVVVGVSVLGGGAVSVTVSVGTFPPPPPPWWRGGAVVVVVVVTTEEDVVGAVVVVVGAGGGGPATSLITAYAASPSTITPTAPAATSAHGRRYHGVGGSGGEP</sequence>
<feature type="compositionally biased region" description="Low complexity" evidence="1">
    <location>
        <begin position="96"/>
        <end position="105"/>
    </location>
</feature>
<dbReference type="EMBL" id="LZIT01000213">
    <property type="protein sequence ID" value="OBG34498.1"/>
    <property type="molecule type" value="Genomic_DNA"/>
</dbReference>
<evidence type="ECO:0000313" key="3">
    <source>
        <dbReference type="Proteomes" id="UP000092086"/>
    </source>
</evidence>
<name>A0ABD6NXJ2_9MYCO</name>
<dbReference type="AlphaFoldDB" id="A0ABD6NXJ2"/>
<dbReference type="Proteomes" id="UP000092086">
    <property type="component" value="Unassembled WGS sequence"/>
</dbReference>
<feature type="region of interest" description="Disordered" evidence="1">
    <location>
        <begin position="96"/>
        <end position="120"/>
    </location>
</feature>
<gene>
    <name evidence="2" type="ORF">A5672_22655</name>
</gene>
<comment type="caution">
    <text evidence="2">The sequence shown here is derived from an EMBL/GenBank/DDBJ whole genome shotgun (WGS) entry which is preliminary data.</text>
</comment>
<evidence type="ECO:0000256" key="1">
    <source>
        <dbReference type="SAM" id="MobiDB-lite"/>
    </source>
</evidence>
<evidence type="ECO:0000313" key="2">
    <source>
        <dbReference type="EMBL" id="OBG34498.1"/>
    </source>
</evidence>
<organism evidence="2 3">
    <name type="scientific">Mycobacterium alsense</name>
    <dbReference type="NCBI Taxonomy" id="324058"/>
    <lineage>
        <taxon>Bacteria</taxon>
        <taxon>Bacillati</taxon>
        <taxon>Actinomycetota</taxon>
        <taxon>Actinomycetes</taxon>
        <taxon>Mycobacteriales</taxon>
        <taxon>Mycobacteriaceae</taxon>
        <taxon>Mycobacterium</taxon>
    </lineage>
</organism>
<accession>A0ABD6NXJ2</accession>
<protein>
    <submittedName>
        <fullName evidence="2">Uncharacterized protein</fullName>
    </submittedName>
</protein>
<proteinExistence type="predicted"/>